<keyword evidence="2 5" id="KW-0812">Transmembrane</keyword>
<feature type="transmembrane region" description="Helical" evidence="6">
    <location>
        <begin position="147"/>
        <end position="166"/>
    </location>
</feature>
<comment type="subcellular location">
    <subcellularLocation>
        <location evidence="1">Membrane</location>
        <topology evidence="1">Multi-pass membrane protein</topology>
    </subcellularLocation>
</comment>
<dbReference type="STRING" id="52247.A0A4T0WWM3"/>
<dbReference type="Pfam" id="PF03798">
    <property type="entry name" value="TRAM_LAG1_CLN8"/>
    <property type="match status" value="1"/>
</dbReference>
<dbReference type="GO" id="GO:0055088">
    <property type="term" value="P:lipid homeostasis"/>
    <property type="evidence" value="ECO:0007669"/>
    <property type="project" value="TreeGrafter"/>
</dbReference>
<dbReference type="PROSITE" id="PS50922">
    <property type="entry name" value="TLC"/>
    <property type="match status" value="1"/>
</dbReference>
<evidence type="ECO:0000256" key="4">
    <source>
        <dbReference type="ARBA" id="ARBA00023136"/>
    </source>
</evidence>
<dbReference type="PANTHER" id="PTHR13439">
    <property type="entry name" value="CT120 PROTEIN"/>
    <property type="match status" value="1"/>
</dbReference>
<feature type="transmembrane region" description="Helical" evidence="6">
    <location>
        <begin position="172"/>
        <end position="195"/>
    </location>
</feature>
<feature type="transmembrane region" description="Helical" evidence="6">
    <location>
        <begin position="123"/>
        <end position="140"/>
    </location>
</feature>
<name>A0A4T0WWM3_9ASCO</name>
<sequence length="297" mass="34463">MEYIHQFRENYAYKDPLADLKPWVDETIKPYVPQRFQSTEIVTNNLHTLIFGIVLYTIIFQLSKLLLLVPSIYKPLKTSKNRLDLCARVVSFIQAVIICVLGIPVFKNEHLSKDHVFATTPYSKFYTCMALAYFVWDTIVSTIYVKYFGVGFLIHGIVSTIVFTIASEYEFIQYYSAAFLLFELSTPFLDIRWLGLKLKCLNKYVELLNNIILILIFFFIRICWGWFQVGKLALDLYPRRNEPGFTTVGAIIILTCNLVLDVLNIFWFTKMLTVAIETLKGMLGFAKKTDESKLKLM</sequence>
<dbReference type="OrthoDB" id="10266980at2759"/>
<accession>A0A4T0WWM3</accession>
<evidence type="ECO:0000256" key="2">
    <source>
        <dbReference type="ARBA" id="ARBA00022692"/>
    </source>
</evidence>
<dbReference type="EMBL" id="SELW01000652">
    <property type="protein sequence ID" value="TID15796.1"/>
    <property type="molecule type" value="Genomic_DNA"/>
</dbReference>
<evidence type="ECO:0000256" key="3">
    <source>
        <dbReference type="ARBA" id="ARBA00022989"/>
    </source>
</evidence>
<evidence type="ECO:0000259" key="7">
    <source>
        <dbReference type="PROSITE" id="PS50922"/>
    </source>
</evidence>
<feature type="transmembrane region" description="Helical" evidence="6">
    <location>
        <begin position="207"/>
        <end position="227"/>
    </location>
</feature>
<feature type="transmembrane region" description="Helical" evidence="6">
    <location>
        <begin position="49"/>
        <end position="73"/>
    </location>
</feature>
<gene>
    <name evidence="8" type="ORF">CANINC_004325</name>
</gene>
<dbReference type="GO" id="GO:0016020">
    <property type="term" value="C:membrane"/>
    <property type="evidence" value="ECO:0007669"/>
    <property type="project" value="UniProtKB-SubCell"/>
</dbReference>
<evidence type="ECO:0000256" key="1">
    <source>
        <dbReference type="ARBA" id="ARBA00004141"/>
    </source>
</evidence>
<comment type="caution">
    <text evidence="8">The sequence shown here is derived from an EMBL/GenBank/DDBJ whole genome shotgun (WGS) entry which is preliminary data.</text>
</comment>
<reference evidence="8 9" key="1">
    <citation type="journal article" date="2019" name="Front. Genet.">
        <title>Whole-Genome Sequencing of the Opportunistic Yeast Pathogen Candida inconspicua Uncovers Its Hybrid Origin.</title>
        <authorList>
            <person name="Mixao V."/>
            <person name="Hansen A.P."/>
            <person name="Saus E."/>
            <person name="Boekhout T."/>
            <person name="Lass-Florl C."/>
            <person name="Gabaldon T."/>
        </authorList>
    </citation>
    <scope>NUCLEOTIDE SEQUENCE [LARGE SCALE GENOMIC DNA]</scope>
    <source>
        <strain evidence="8 9">CBS 180</strain>
    </source>
</reference>
<dbReference type="InterPro" id="IPR006634">
    <property type="entry name" value="TLC-dom"/>
</dbReference>
<feature type="domain" description="TLC" evidence="7">
    <location>
        <begin position="80"/>
        <end position="280"/>
    </location>
</feature>
<keyword evidence="3 6" id="KW-1133">Transmembrane helix</keyword>
<evidence type="ECO:0000313" key="9">
    <source>
        <dbReference type="Proteomes" id="UP000307173"/>
    </source>
</evidence>
<feature type="transmembrane region" description="Helical" evidence="6">
    <location>
        <begin position="247"/>
        <end position="268"/>
    </location>
</feature>
<evidence type="ECO:0000256" key="5">
    <source>
        <dbReference type="PROSITE-ProRule" id="PRU00205"/>
    </source>
</evidence>
<protein>
    <recommendedName>
        <fullName evidence="7">TLC domain-containing protein</fullName>
    </recommendedName>
</protein>
<dbReference type="AlphaFoldDB" id="A0A4T0WWM3"/>
<dbReference type="GO" id="GO:0005783">
    <property type="term" value="C:endoplasmic reticulum"/>
    <property type="evidence" value="ECO:0007669"/>
    <property type="project" value="TreeGrafter"/>
</dbReference>
<evidence type="ECO:0000256" key="6">
    <source>
        <dbReference type="SAM" id="Phobius"/>
    </source>
</evidence>
<proteinExistence type="predicted"/>
<dbReference type="PANTHER" id="PTHR13439:SF6">
    <property type="entry name" value="AAR085WP"/>
    <property type="match status" value="1"/>
</dbReference>
<dbReference type="SMART" id="SM00724">
    <property type="entry name" value="TLC"/>
    <property type="match status" value="1"/>
</dbReference>
<keyword evidence="4 5" id="KW-0472">Membrane</keyword>
<feature type="transmembrane region" description="Helical" evidence="6">
    <location>
        <begin position="85"/>
        <end position="103"/>
    </location>
</feature>
<dbReference type="Proteomes" id="UP000307173">
    <property type="component" value="Unassembled WGS sequence"/>
</dbReference>
<keyword evidence="9" id="KW-1185">Reference proteome</keyword>
<organism evidence="8 9">
    <name type="scientific">Pichia inconspicua</name>
    <dbReference type="NCBI Taxonomy" id="52247"/>
    <lineage>
        <taxon>Eukaryota</taxon>
        <taxon>Fungi</taxon>
        <taxon>Dikarya</taxon>
        <taxon>Ascomycota</taxon>
        <taxon>Saccharomycotina</taxon>
        <taxon>Pichiomycetes</taxon>
        <taxon>Pichiales</taxon>
        <taxon>Pichiaceae</taxon>
        <taxon>Pichia</taxon>
    </lineage>
</organism>
<evidence type="ECO:0000313" key="8">
    <source>
        <dbReference type="EMBL" id="TID15796.1"/>
    </source>
</evidence>
<dbReference type="InterPro" id="IPR050846">
    <property type="entry name" value="TLCD"/>
</dbReference>